<evidence type="ECO:0000256" key="2">
    <source>
        <dbReference type="ARBA" id="ARBA00009272"/>
    </source>
</evidence>
<keyword evidence="6" id="KW-0966">Cell projection</keyword>
<keyword evidence="3 4" id="KW-0975">Bacterial flagellum</keyword>
<keyword evidence="6" id="KW-0969">Cilium</keyword>
<evidence type="ECO:0000256" key="4">
    <source>
        <dbReference type="HAMAP-Rule" id="MF_00724"/>
    </source>
</evidence>
<gene>
    <name evidence="4 6" type="primary">fliE</name>
    <name evidence="6" type="ORF">H0921_01555</name>
</gene>
<dbReference type="GO" id="GO:0009425">
    <property type="term" value="C:bacterial-type flagellum basal body"/>
    <property type="evidence" value="ECO:0007669"/>
    <property type="project" value="UniProtKB-SubCell"/>
</dbReference>
<keyword evidence="7" id="KW-1185">Reference proteome</keyword>
<comment type="subcellular location">
    <subcellularLocation>
        <location evidence="1 4">Bacterial flagellum basal body</location>
    </subcellularLocation>
</comment>
<dbReference type="AlphaFoldDB" id="A0A7V9AAB8"/>
<keyword evidence="6" id="KW-0282">Flagellum</keyword>
<dbReference type="Proteomes" id="UP000542342">
    <property type="component" value="Unassembled WGS sequence"/>
</dbReference>
<sequence length="104" mass="10877">MAIPGLTPLGRLSPLVPVEGAEVRAGAVPGAGSGFGLLLQGVLGQHQKAHQAADAAVRDLATGQAQDLHTVALAVAQADLSFRLILELRNRLSEAYQEVMRMQV</sequence>
<proteinExistence type="inferred from homology"/>
<accession>A0A7V9AAB8</accession>
<dbReference type="GO" id="GO:0003774">
    <property type="term" value="F:cytoskeletal motor activity"/>
    <property type="evidence" value="ECO:0007669"/>
    <property type="project" value="InterPro"/>
</dbReference>
<evidence type="ECO:0000313" key="7">
    <source>
        <dbReference type="Proteomes" id="UP000542342"/>
    </source>
</evidence>
<dbReference type="InterPro" id="IPR001624">
    <property type="entry name" value="FliE"/>
</dbReference>
<dbReference type="RefSeq" id="WP_194536257.1">
    <property type="nucleotide sequence ID" value="NZ_JACEFB010000001.1"/>
</dbReference>
<dbReference type="PANTHER" id="PTHR34653">
    <property type="match status" value="1"/>
</dbReference>
<reference evidence="6 7" key="1">
    <citation type="submission" date="2020-07" db="EMBL/GenBank/DDBJ databases">
        <title>Thermogemmata thermophila gen. nov., sp. nov., a novel moderate thermophilic planctomycete from a Kamchatka hot spring.</title>
        <authorList>
            <person name="Elcheninov A.G."/>
            <person name="Podosokorskaya O.A."/>
            <person name="Kovaleva O.L."/>
            <person name="Novikov A."/>
            <person name="Bonch-Osmolovskaya E.A."/>
            <person name="Toshchakov S.V."/>
            <person name="Kublanov I.V."/>
        </authorList>
    </citation>
    <scope>NUCLEOTIDE SEQUENCE [LARGE SCALE GENOMIC DNA]</scope>
    <source>
        <strain evidence="6 7">2918</strain>
    </source>
</reference>
<dbReference type="HAMAP" id="MF_00724">
    <property type="entry name" value="FliE"/>
    <property type="match status" value="1"/>
</dbReference>
<dbReference type="PRINTS" id="PR01006">
    <property type="entry name" value="FLGHOOKFLIE"/>
</dbReference>
<protein>
    <recommendedName>
        <fullName evidence="4 5">Flagellar hook-basal body complex protein FliE</fullName>
    </recommendedName>
</protein>
<dbReference type="EMBL" id="JACEFB010000001">
    <property type="protein sequence ID" value="MBA2224843.1"/>
    <property type="molecule type" value="Genomic_DNA"/>
</dbReference>
<name>A0A7V9AAB8_9BACT</name>
<comment type="caution">
    <text evidence="6">The sequence shown here is derived from an EMBL/GenBank/DDBJ whole genome shotgun (WGS) entry which is preliminary data.</text>
</comment>
<comment type="similarity">
    <text evidence="2 4">Belongs to the FliE family.</text>
</comment>
<dbReference type="Pfam" id="PF02049">
    <property type="entry name" value="FliE"/>
    <property type="match status" value="1"/>
</dbReference>
<dbReference type="NCBIfam" id="TIGR00205">
    <property type="entry name" value="fliE"/>
    <property type="match status" value="1"/>
</dbReference>
<dbReference type="PANTHER" id="PTHR34653:SF1">
    <property type="entry name" value="FLAGELLAR HOOK-BASAL BODY COMPLEX PROTEIN FLIE"/>
    <property type="match status" value="1"/>
</dbReference>
<evidence type="ECO:0000313" key="6">
    <source>
        <dbReference type="EMBL" id="MBA2224843.1"/>
    </source>
</evidence>
<organism evidence="6 7">
    <name type="scientific">Thermogemmata fonticola</name>
    <dbReference type="NCBI Taxonomy" id="2755323"/>
    <lineage>
        <taxon>Bacteria</taxon>
        <taxon>Pseudomonadati</taxon>
        <taxon>Planctomycetota</taxon>
        <taxon>Planctomycetia</taxon>
        <taxon>Gemmatales</taxon>
        <taxon>Gemmataceae</taxon>
        <taxon>Thermogemmata</taxon>
    </lineage>
</organism>
<evidence type="ECO:0000256" key="5">
    <source>
        <dbReference type="NCBIfam" id="TIGR00205"/>
    </source>
</evidence>
<dbReference type="GO" id="GO:0071973">
    <property type="term" value="P:bacterial-type flagellum-dependent cell motility"/>
    <property type="evidence" value="ECO:0007669"/>
    <property type="project" value="InterPro"/>
</dbReference>
<dbReference type="GO" id="GO:0005198">
    <property type="term" value="F:structural molecule activity"/>
    <property type="evidence" value="ECO:0007669"/>
    <property type="project" value="UniProtKB-UniRule"/>
</dbReference>
<evidence type="ECO:0000256" key="3">
    <source>
        <dbReference type="ARBA" id="ARBA00023143"/>
    </source>
</evidence>
<evidence type="ECO:0000256" key="1">
    <source>
        <dbReference type="ARBA" id="ARBA00004117"/>
    </source>
</evidence>